<dbReference type="HOGENOM" id="CLU_012893_5_3_9"/>
<evidence type="ECO:0000256" key="11">
    <source>
        <dbReference type="ARBA" id="ARBA00031636"/>
    </source>
</evidence>
<feature type="transmembrane region" description="Helical" evidence="12">
    <location>
        <begin position="385"/>
        <end position="405"/>
    </location>
</feature>
<evidence type="ECO:0000256" key="12">
    <source>
        <dbReference type="SAM" id="Phobius"/>
    </source>
</evidence>
<dbReference type="InterPro" id="IPR002528">
    <property type="entry name" value="MATE_fam"/>
</dbReference>
<evidence type="ECO:0000256" key="10">
    <source>
        <dbReference type="ARBA" id="ARBA00023136"/>
    </source>
</evidence>
<name>Q8CWZ7_STRMU</name>
<dbReference type="STRING" id="210007.SMU_71"/>
<dbReference type="DNASU" id="1029656"/>
<evidence type="ECO:0000256" key="8">
    <source>
        <dbReference type="ARBA" id="ARBA00022989"/>
    </source>
</evidence>
<dbReference type="GO" id="GO:0005886">
    <property type="term" value="C:plasma membrane"/>
    <property type="evidence" value="ECO:0007669"/>
    <property type="project" value="UniProtKB-SubCell"/>
</dbReference>
<feature type="transmembrane region" description="Helical" evidence="12">
    <location>
        <begin position="282"/>
        <end position="302"/>
    </location>
</feature>
<dbReference type="KEGG" id="smu:SMU_71"/>
<dbReference type="Pfam" id="PF01554">
    <property type="entry name" value="MatE"/>
    <property type="match status" value="2"/>
</dbReference>
<feature type="transmembrane region" description="Helical" evidence="12">
    <location>
        <begin position="411"/>
        <end position="435"/>
    </location>
</feature>
<reference evidence="13 14" key="1">
    <citation type="journal article" date="2002" name="Proc. Natl. Acad. Sci. U.S.A.">
        <title>Genome sequence of Streptococcus mutans UA159, a cariogenic dental pathogen.</title>
        <authorList>
            <person name="Ajdic D."/>
            <person name="McShan W.M."/>
            <person name="McLaughlin R.E."/>
            <person name="Savic G."/>
            <person name="Chang J."/>
            <person name="Carson M.B."/>
            <person name="Primeaux C."/>
            <person name="Tian R."/>
            <person name="Kenton S."/>
            <person name="Jia H."/>
            <person name="Lin S."/>
            <person name="Qian Y."/>
            <person name="Li S."/>
            <person name="Zhu H."/>
            <person name="Najar F."/>
            <person name="Lai H."/>
            <person name="White J."/>
            <person name="Roe B.A."/>
            <person name="Ferretti J.J."/>
        </authorList>
    </citation>
    <scope>NUCLEOTIDE SEQUENCE [LARGE SCALE GENOMIC DNA]</scope>
    <source>
        <strain evidence="14">ATCC 700610 / UA159</strain>
    </source>
</reference>
<dbReference type="InterPro" id="IPR048279">
    <property type="entry name" value="MdtK-like"/>
</dbReference>
<feature type="transmembrane region" description="Helical" evidence="12">
    <location>
        <begin position="318"/>
        <end position="336"/>
    </location>
</feature>
<evidence type="ECO:0000256" key="5">
    <source>
        <dbReference type="ARBA" id="ARBA00022449"/>
    </source>
</evidence>
<feature type="transmembrane region" description="Helical" evidence="12">
    <location>
        <begin position="199"/>
        <end position="222"/>
    </location>
</feature>
<gene>
    <name evidence="13" type="ordered locus">SMU_71</name>
</gene>
<dbReference type="EMBL" id="AE014133">
    <property type="protein sequence ID" value="AAN57857.1"/>
    <property type="molecule type" value="Genomic_DNA"/>
</dbReference>
<dbReference type="InterPro" id="IPR050222">
    <property type="entry name" value="MATE_MdtK"/>
</dbReference>
<dbReference type="PIRSF" id="PIRSF006603">
    <property type="entry name" value="DinF"/>
    <property type="match status" value="1"/>
</dbReference>
<evidence type="ECO:0000256" key="7">
    <source>
        <dbReference type="ARBA" id="ARBA00022692"/>
    </source>
</evidence>
<keyword evidence="7 12" id="KW-0812">Transmembrane</keyword>
<dbReference type="PATRIC" id="fig|210007.7.peg.61"/>
<feature type="transmembrane region" description="Helical" evidence="12">
    <location>
        <begin position="256"/>
        <end position="276"/>
    </location>
</feature>
<keyword evidence="10 12" id="KW-0472">Membrane</keyword>
<evidence type="ECO:0000256" key="9">
    <source>
        <dbReference type="ARBA" id="ARBA00023065"/>
    </source>
</evidence>
<dbReference type="eggNOG" id="COG0534">
    <property type="taxonomic scope" value="Bacteria"/>
</dbReference>
<feature type="transmembrane region" description="Helical" evidence="12">
    <location>
        <begin position="348"/>
        <end position="373"/>
    </location>
</feature>
<feature type="transmembrane region" description="Helical" evidence="12">
    <location>
        <begin position="106"/>
        <end position="129"/>
    </location>
</feature>
<dbReference type="OrthoDB" id="9806302at2"/>
<proteinExistence type="predicted"/>
<feature type="transmembrane region" description="Helical" evidence="12">
    <location>
        <begin position="68"/>
        <end position="85"/>
    </location>
</feature>
<comment type="function">
    <text evidence="1">Multidrug efflux pump.</text>
</comment>
<dbReference type="PANTHER" id="PTHR43298:SF4">
    <property type="entry name" value="DRUG_SODIUM ANTIPORTER"/>
    <property type="match status" value="1"/>
</dbReference>
<feature type="transmembrane region" description="Helical" evidence="12">
    <location>
        <begin position="174"/>
        <end position="193"/>
    </location>
</feature>
<organism evidence="13 14">
    <name type="scientific">Streptococcus mutans serotype c (strain ATCC 700610 / UA159)</name>
    <dbReference type="NCBI Taxonomy" id="210007"/>
    <lineage>
        <taxon>Bacteria</taxon>
        <taxon>Bacillati</taxon>
        <taxon>Bacillota</taxon>
        <taxon>Bacilli</taxon>
        <taxon>Lactobacillales</taxon>
        <taxon>Streptococcaceae</taxon>
        <taxon>Streptococcus</taxon>
    </lineage>
</organism>
<evidence type="ECO:0000313" key="13">
    <source>
        <dbReference type="EMBL" id="AAN57857.1"/>
    </source>
</evidence>
<keyword evidence="4" id="KW-0813">Transport</keyword>
<keyword evidence="5" id="KW-0050">Antiport</keyword>
<evidence type="ECO:0000256" key="1">
    <source>
        <dbReference type="ARBA" id="ARBA00003408"/>
    </source>
</evidence>
<sequence length="449" mass="48325">MLENSITYEKPLYIIKMNQRKKIVQIALPAMAENLLQMLMGVVDNYLVAQIGLVAVSGVSVANNIITIYQAIFIALGAAVSSLVAKSLGEDNQARVRFYQSESVAITLMLSVVLGFISFVFGSNMLHLLGTTDSVTQAGGIYLAIVGGLVVSLGLQTTLGAILRAQGKARLPMYVSFLTNIVNVILATTAIYIGHWGIVGVAAATVLSRFLGTFVLACQLPIKAILRSMRIKIDKAFLAIALPSAGERLMMRAGDVVIIAIIVKFGTAAVAGNAIGETLTQFNYMPGMGVATATVILVAHNLGQGKKKVIKEVVRESYIISTVFMLLVGACIFFGGRQLTYLFTENKAALQASLVVLFYSFIGGPATSGTLVFTAVWQGLGKAKLTFYATTVGMWLIRIVLGYYLGVSLNLGLAGVWLATLADNVFRWLFLYCLYRKYMQGFNNNLSSS</sequence>
<dbReference type="PANTHER" id="PTHR43298">
    <property type="entry name" value="MULTIDRUG RESISTANCE PROTEIN NORM-RELATED"/>
    <property type="match status" value="1"/>
</dbReference>
<protein>
    <recommendedName>
        <fullName evidence="3">Probable multidrug resistance protein NorM</fullName>
    </recommendedName>
    <alternativeName>
        <fullName evidence="11">Multidrug-efflux transporter</fullName>
    </alternativeName>
</protein>
<keyword evidence="6" id="KW-1003">Cell membrane</keyword>
<dbReference type="GO" id="GO:0042910">
    <property type="term" value="F:xenobiotic transmembrane transporter activity"/>
    <property type="evidence" value="ECO:0007669"/>
    <property type="project" value="InterPro"/>
</dbReference>
<comment type="subcellular location">
    <subcellularLocation>
        <location evidence="2">Cell membrane</location>
        <topology evidence="2">Multi-pass membrane protein</topology>
    </subcellularLocation>
</comment>
<dbReference type="GO" id="GO:0015297">
    <property type="term" value="F:antiporter activity"/>
    <property type="evidence" value="ECO:0007669"/>
    <property type="project" value="UniProtKB-KW"/>
</dbReference>
<keyword evidence="8 12" id="KW-1133">Transmembrane helix</keyword>
<dbReference type="NCBIfam" id="TIGR00797">
    <property type="entry name" value="matE"/>
    <property type="match status" value="1"/>
</dbReference>
<dbReference type="PhylomeDB" id="Q8CWZ7"/>
<dbReference type="Proteomes" id="UP000002512">
    <property type="component" value="Chromosome"/>
</dbReference>
<feature type="transmembrane region" description="Helical" evidence="12">
    <location>
        <begin position="141"/>
        <end position="162"/>
    </location>
</feature>
<evidence type="ECO:0000256" key="2">
    <source>
        <dbReference type="ARBA" id="ARBA00004651"/>
    </source>
</evidence>
<evidence type="ECO:0000256" key="6">
    <source>
        <dbReference type="ARBA" id="ARBA00022475"/>
    </source>
</evidence>
<evidence type="ECO:0000256" key="3">
    <source>
        <dbReference type="ARBA" id="ARBA00020268"/>
    </source>
</evidence>
<dbReference type="GO" id="GO:0006811">
    <property type="term" value="P:monoatomic ion transport"/>
    <property type="evidence" value="ECO:0007669"/>
    <property type="project" value="UniProtKB-KW"/>
</dbReference>
<keyword evidence="14" id="KW-1185">Reference proteome</keyword>
<evidence type="ECO:0000313" key="14">
    <source>
        <dbReference type="Proteomes" id="UP000002512"/>
    </source>
</evidence>
<keyword evidence="9" id="KW-0406">Ion transport</keyword>
<dbReference type="AlphaFoldDB" id="Q8CWZ7"/>
<accession>Q8CWZ7</accession>
<dbReference type="CDD" id="cd13137">
    <property type="entry name" value="MATE_NorM_like"/>
    <property type="match status" value="1"/>
</dbReference>
<evidence type="ECO:0000256" key="4">
    <source>
        <dbReference type="ARBA" id="ARBA00022448"/>
    </source>
</evidence>